<dbReference type="OrthoDB" id="10004862at2759"/>
<organism evidence="2 3">
    <name type="scientific">Heterobasidion irregulare (strain TC 32-1)</name>
    <dbReference type="NCBI Taxonomy" id="747525"/>
    <lineage>
        <taxon>Eukaryota</taxon>
        <taxon>Fungi</taxon>
        <taxon>Dikarya</taxon>
        <taxon>Basidiomycota</taxon>
        <taxon>Agaricomycotina</taxon>
        <taxon>Agaricomycetes</taxon>
        <taxon>Russulales</taxon>
        <taxon>Bondarzewiaceae</taxon>
        <taxon>Heterobasidion</taxon>
        <taxon>Heterobasidion annosum species complex</taxon>
    </lineage>
</organism>
<dbReference type="GeneID" id="20675402"/>
<dbReference type="PANTHER" id="PTHR35870">
    <property type="entry name" value="PROTEIN, PUTATIVE (AFU_ORTHOLOGUE AFUA_5G03330)-RELATED"/>
    <property type="match status" value="1"/>
</dbReference>
<keyword evidence="1" id="KW-0560">Oxidoreductase</keyword>
<dbReference type="InterPro" id="IPR025337">
    <property type="entry name" value="Questin_oxidase-like"/>
</dbReference>
<dbReference type="AlphaFoldDB" id="W4JU36"/>
<dbReference type="Pfam" id="PF14027">
    <property type="entry name" value="Questin_oxidase"/>
    <property type="match status" value="1"/>
</dbReference>
<dbReference type="eggNOG" id="ENOG502S69W">
    <property type="taxonomic scope" value="Eukaryota"/>
</dbReference>
<name>W4JU36_HETIT</name>
<gene>
    <name evidence="2" type="ORF">HETIRDRAFT_441964</name>
</gene>
<evidence type="ECO:0000256" key="1">
    <source>
        <dbReference type="ARBA" id="ARBA00023002"/>
    </source>
</evidence>
<protein>
    <recommendedName>
        <fullName evidence="4">Oxidoreductase AflY</fullName>
    </recommendedName>
</protein>
<reference evidence="2 3" key="1">
    <citation type="journal article" date="2012" name="New Phytol.">
        <title>Insight into trade-off between wood decay and parasitism from the genome of a fungal forest pathogen.</title>
        <authorList>
            <person name="Olson A."/>
            <person name="Aerts A."/>
            <person name="Asiegbu F."/>
            <person name="Belbahri L."/>
            <person name="Bouzid O."/>
            <person name="Broberg A."/>
            <person name="Canback B."/>
            <person name="Coutinho P.M."/>
            <person name="Cullen D."/>
            <person name="Dalman K."/>
            <person name="Deflorio G."/>
            <person name="van Diepen L.T."/>
            <person name="Dunand C."/>
            <person name="Duplessis S."/>
            <person name="Durling M."/>
            <person name="Gonthier P."/>
            <person name="Grimwood J."/>
            <person name="Fossdal C.G."/>
            <person name="Hansson D."/>
            <person name="Henrissat B."/>
            <person name="Hietala A."/>
            <person name="Himmelstrand K."/>
            <person name="Hoffmeister D."/>
            <person name="Hogberg N."/>
            <person name="James T.Y."/>
            <person name="Karlsson M."/>
            <person name="Kohler A."/>
            <person name="Kues U."/>
            <person name="Lee Y.H."/>
            <person name="Lin Y.C."/>
            <person name="Lind M."/>
            <person name="Lindquist E."/>
            <person name="Lombard V."/>
            <person name="Lucas S."/>
            <person name="Lunden K."/>
            <person name="Morin E."/>
            <person name="Murat C."/>
            <person name="Park J."/>
            <person name="Raffaello T."/>
            <person name="Rouze P."/>
            <person name="Salamov A."/>
            <person name="Schmutz J."/>
            <person name="Solheim H."/>
            <person name="Stahlberg J."/>
            <person name="Velez H."/>
            <person name="de Vries R.P."/>
            <person name="Wiebenga A."/>
            <person name="Woodward S."/>
            <person name="Yakovlev I."/>
            <person name="Garbelotto M."/>
            <person name="Martin F."/>
            <person name="Grigoriev I.V."/>
            <person name="Stenlid J."/>
        </authorList>
    </citation>
    <scope>NUCLEOTIDE SEQUENCE [LARGE SCALE GENOMIC DNA]</scope>
    <source>
        <strain evidence="2 3">TC 32-1</strain>
    </source>
</reference>
<dbReference type="RefSeq" id="XP_009551299.1">
    <property type="nucleotide sequence ID" value="XM_009553004.1"/>
</dbReference>
<dbReference type="EMBL" id="KI925464">
    <property type="protein sequence ID" value="ETW76381.1"/>
    <property type="molecule type" value="Genomic_DNA"/>
</dbReference>
<dbReference type="GO" id="GO:0016491">
    <property type="term" value="F:oxidoreductase activity"/>
    <property type="evidence" value="ECO:0007669"/>
    <property type="project" value="UniProtKB-KW"/>
</dbReference>
<dbReference type="KEGG" id="hir:HETIRDRAFT_441964"/>
<accession>W4JU36</accession>
<dbReference type="InParanoid" id="W4JU36"/>
<sequence>MASSPSQATNNSLDKLFSLPLAKGSIALPGISHQSSKKLLELVREDYEKWHVYFDIRGFHNHLTHHLYAIYDLGAPPSLIEAVNKTHQYQIPAFKGPEPITEDNFVDHLGDHTFYASYLAFFSSYLSTHTPTQAIERFIFLPQFNYNPGLKEGQSQPAMLDRFHSGLLHPLIHLGYGLEFGVLGQVAEGLAQSAIHASDQTPIFPDSIFSASLADTDSLLSNIASRLSLSPPQASTATPLRPSFAFWRQIVEDPSLAPEASVDITSAYSRVLKNKGKHVYDLVSAWYDNWLKGAESEAEVERRLESMLEEVIIGNVLWFGVGGWAGRGKNGAGKEINADFFLMHLVTSALFLPIYVLPASSSQSPRLSLPHRLLLLRSFLATSTVWYIARGRPSLPIASFYISTTSHLSAPVPPERKTTVPTTERPPAAWPGEVVLSGPNPWMRILQDTLVHPNEHLCKLQRALAYFAQRYGDREAGYYASGLDGAEALDGTLFVRVAGLVQERMGWANEGKELGIWDRSGFFQ</sequence>
<dbReference type="PANTHER" id="PTHR35870:SF1">
    <property type="entry name" value="PROTEIN, PUTATIVE (AFU_ORTHOLOGUE AFUA_5G03330)-RELATED"/>
    <property type="match status" value="1"/>
</dbReference>
<evidence type="ECO:0008006" key="4">
    <source>
        <dbReference type="Google" id="ProtNLM"/>
    </source>
</evidence>
<dbReference type="Proteomes" id="UP000030671">
    <property type="component" value="Unassembled WGS sequence"/>
</dbReference>
<evidence type="ECO:0000313" key="2">
    <source>
        <dbReference type="EMBL" id="ETW76381.1"/>
    </source>
</evidence>
<evidence type="ECO:0000313" key="3">
    <source>
        <dbReference type="Proteomes" id="UP000030671"/>
    </source>
</evidence>
<dbReference type="HOGENOM" id="CLU_019145_1_0_1"/>
<proteinExistence type="predicted"/>
<keyword evidence="3" id="KW-1185">Reference proteome</keyword>